<gene>
    <name evidence="1" type="ORF">BQ2448_5631</name>
</gene>
<keyword evidence="2" id="KW-1185">Reference proteome</keyword>
<proteinExistence type="predicted"/>
<sequence length="177" mass="19761">MKAFANFPVDGRPQNQHRRPWIWIWWAYFCHPPPKYAARGELSALVVHAARFLSGTYGYFLCMTAVGEEDFIGGANQSTWSNGLIRPAYYWSSRLAPPCSWSAPLLESPTSPYRSDSACTSGPPPRFRRCLHYQPLVTGTRSVRSSDSACTPVDLWGSIKTPAGLHCGFEGVFINRS</sequence>
<accession>A0A238F1U2</accession>
<reference evidence="2" key="1">
    <citation type="submission" date="2016-09" db="EMBL/GenBank/DDBJ databases">
        <authorList>
            <person name="Jeantristanb JTB J.-T."/>
            <person name="Ricardo R."/>
        </authorList>
    </citation>
    <scope>NUCLEOTIDE SEQUENCE [LARGE SCALE GENOMIC DNA]</scope>
</reference>
<dbReference type="AlphaFoldDB" id="A0A238F1U2"/>
<dbReference type="Proteomes" id="UP000198372">
    <property type="component" value="Unassembled WGS sequence"/>
</dbReference>
<protein>
    <submittedName>
        <fullName evidence="1">BQ2448_5631 protein</fullName>
    </submittedName>
</protein>
<organism evidence="1 2">
    <name type="scientific">Microbotryum intermedium</name>
    <dbReference type="NCBI Taxonomy" id="269621"/>
    <lineage>
        <taxon>Eukaryota</taxon>
        <taxon>Fungi</taxon>
        <taxon>Dikarya</taxon>
        <taxon>Basidiomycota</taxon>
        <taxon>Pucciniomycotina</taxon>
        <taxon>Microbotryomycetes</taxon>
        <taxon>Microbotryales</taxon>
        <taxon>Microbotryaceae</taxon>
        <taxon>Microbotryum</taxon>
    </lineage>
</organism>
<name>A0A238F1U2_9BASI</name>
<dbReference type="EMBL" id="FMSP01000001">
    <property type="protein sequence ID" value="SCV66985.1"/>
    <property type="molecule type" value="Genomic_DNA"/>
</dbReference>
<evidence type="ECO:0000313" key="1">
    <source>
        <dbReference type="EMBL" id="SCV66985.1"/>
    </source>
</evidence>
<evidence type="ECO:0000313" key="2">
    <source>
        <dbReference type="Proteomes" id="UP000198372"/>
    </source>
</evidence>